<reference evidence="3" key="2">
    <citation type="journal article" date="2021" name="Sci. Data">
        <title>Chromosome-scale genome sequencing, assembly and annotation of six genomes from subfamily Leishmaniinae.</title>
        <authorList>
            <person name="Almutairi H."/>
            <person name="Urbaniak M.D."/>
            <person name="Bates M.D."/>
            <person name="Jariyapan N."/>
            <person name="Kwakye-Nuako G."/>
            <person name="Thomaz Soccol V."/>
            <person name="Al-Salem W.S."/>
            <person name="Dillon R.J."/>
            <person name="Bates P.A."/>
            <person name="Gatherer D."/>
        </authorList>
    </citation>
    <scope>NUCLEOTIDE SEQUENCE [LARGE SCALE GENOMIC DNA]</scope>
</reference>
<comment type="similarity">
    <text evidence="1">Belongs to the protease inhibitor I11 (ecotin) family.</text>
</comment>
<protein>
    <recommendedName>
        <fullName evidence="4">Ecotin</fullName>
    </recommendedName>
</protein>
<proteinExistence type="inferred from homology"/>
<dbReference type="KEGG" id="loi:92363056"/>
<dbReference type="Proteomes" id="UP000674143">
    <property type="component" value="Unassembled WGS sequence"/>
</dbReference>
<dbReference type="RefSeq" id="XP_067064505.1">
    <property type="nucleotide sequence ID" value="XM_067209122.1"/>
</dbReference>
<dbReference type="PIRSF" id="PIRSF006865">
    <property type="entry name" value="Prot_inh_ecotin"/>
    <property type="match status" value="1"/>
</dbReference>
<accession>A0A836H1E3</accession>
<dbReference type="PANTHER" id="PTHR35890">
    <property type="match status" value="1"/>
</dbReference>
<organism evidence="2 3">
    <name type="scientific">Leishmania orientalis</name>
    <dbReference type="NCBI Taxonomy" id="2249476"/>
    <lineage>
        <taxon>Eukaryota</taxon>
        <taxon>Discoba</taxon>
        <taxon>Euglenozoa</taxon>
        <taxon>Kinetoplastea</taxon>
        <taxon>Metakinetoplastina</taxon>
        <taxon>Trypanosomatida</taxon>
        <taxon>Trypanosomatidae</taxon>
        <taxon>Leishmaniinae</taxon>
        <taxon>Leishmania</taxon>
    </lineage>
</organism>
<dbReference type="GO" id="GO:0004867">
    <property type="term" value="F:serine-type endopeptidase inhibitor activity"/>
    <property type="evidence" value="ECO:0007669"/>
    <property type="project" value="InterPro"/>
</dbReference>
<dbReference type="EMBL" id="JAFHLR010000015">
    <property type="protein sequence ID" value="KAG5483009.1"/>
    <property type="molecule type" value="Genomic_DNA"/>
</dbReference>
<dbReference type="PANTHER" id="PTHR35890:SF3">
    <property type="entry name" value="ECOTIN"/>
    <property type="match status" value="1"/>
</dbReference>
<reference evidence="3" key="1">
    <citation type="journal article" date="2021" name="Microbiol. Resour. Announc.">
        <title>LGAAP: Leishmaniinae Genome Assembly and Annotation Pipeline.</title>
        <authorList>
            <person name="Almutairi H."/>
            <person name="Urbaniak M.D."/>
            <person name="Bates M.D."/>
            <person name="Jariyapan N."/>
            <person name="Kwakye-Nuako G."/>
            <person name="Thomaz-Soccol V."/>
            <person name="Al-Salem W.S."/>
            <person name="Dillon R.J."/>
            <person name="Bates P.A."/>
            <person name="Gatherer D."/>
        </authorList>
    </citation>
    <scope>NUCLEOTIDE SEQUENCE [LARGE SCALE GENOMIC DNA]</scope>
</reference>
<dbReference type="Pfam" id="PF03974">
    <property type="entry name" value="Ecotin"/>
    <property type="match status" value="1"/>
</dbReference>
<name>A0A836H1E3_9TRYP</name>
<dbReference type="InterPro" id="IPR005658">
    <property type="entry name" value="Prot_inh_ecotin"/>
</dbReference>
<dbReference type="AlphaFoldDB" id="A0A836H1E3"/>
<keyword evidence="3" id="KW-1185">Reference proteome</keyword>
<dbReference type="SUPFAM" id="SSF49772">
    <property type="entry name" value="Ecotin, trypsin inhibitor"/>
    <property type="match status" value="1"/>
</dbReference>
<comment type="caution">
    <text evidence="2">The sequence shown here is derived from an EMBL/GenBank/DDBJ whole genome shotgun (WGS) entry which is preliminary data.</text>
</comment>
<evidence type="ECO:0000313" key="2">
    <source>
        <dbReference type="EMBL" id="KAG5483009.1"/>
    </source>
</evidence>
<gene>
    <name evidence="2" type="ORF">LSCM4_07219</name>
</gene>
<evidence type="ECO:0008006" key="4">
    <source>
        <dbReference type="Google" id="ProtNLM"/>
    </source>
</evidence>
<sequence>MSATAGKTLAEFGAPYPEPTANQRRYVIFLEPKDYDKELNDYKVELIPGRVEDVDGVNHYSVGGKIEEKTIDGWGYSYYVVTLTTTAGTLMMPLGEAARKRSRFVPMSTRELFRYNSKLPIVVYMPKDGELRYRIWCAKGTDSGEAKTIKATEL</sequence>
<evidence type="ECO:0000313" key="3">
    <source>
        <dbReference type="Proteomes" id="UP000674143"/>
    </source>
</evidence>
<dbReference type="Gene3D" id="2.60.40.550">
    <property type="entry name" value="Ecotin"/>
    <property type="match status" value="1"/>
</dbReference>
<dbReference type="SMR" id="A0A836H1E3"/>
<evidence type="ECO:0000256" key="1">
    <source>
        <dbReference type="ARBA" id="ARBA00010558"/>
    </source>
</evidence>
<dbReference type="GeneID" id="92363056"/>
<dbReference type="InterPro" id="IPR036198">
    <property type="entry name" value="Ecotin_sf"/>
</dbReference>